<dbReference type="InterPro" id="IPR022263">
    <property type="entry name" value="KxYKxGKxW"/>
</dbReference>
<dbReference type="Gene3D" id="3.80.10.10">
    <property type="entry name" value="Ribonuclease Inhibitor"/>
    <property type="match status" value="1"/>
</dbReference>
<dbReference type="Gene3D" id="2.60.40.10">
    <property type="entry name" value="Immunoglobulins"/>
    <property type="match status" value="3"/>
</dbReference>
<name>A0ABW1UGR6_9LACO</name>
<dbReference type="RefSeq" id="WP_137607020.1">
    <property type="nucleotide sequence ID" value="NZ_BJDH01000003.1"/>
</dbReference>
<protein>
    <submittedName>
        <fullName evidence="7">Bacterial Ig-like domain-containing protein</fullName>
    </submittedName>
</protein>
<keyword evidence="3" id="KW-0732">Signal</keyword>
<feature type="compositionally biased region" description="Low complexity" evidence="5">
    <location>
        <begin position="89"/>
        <end position="105"/>
    </location>
</feature>
<feature type="compositionally biased region" description="Low complexity" evidence="5">
    <location>
        <begin position="51"/>
        <end position="70"/>
    </location>
</feature>
<keyword evidence="4" id="KW-0572">Peptidoglycan-anchor</keyword>
<dbReference type="InterPro" id="IPR032675">
    <property type="entry name" value="LRR_dom_sf"/>
</dbReference>
<feature type="region of interest" description="Disordered" evidence="5">
    <location>
        <begin position="43"/>
        <end position="180"/>
    </location>
</feature>
<proteinExistence type="predicted"/>
<dbReference type="PROSITE" id="PS50847">
    <property type="entry name" value="GRAM_POS_ANCHORING"/>
    <property type="match status" value="1"/>
</dbReference>
<dbReference type="EMBL" id="JBHSSB010000016">
    <property type="protein sequence ID" value="MFC6295303.1"/>
    <property type="molecule type" value="Genomic_DNA"/>
</dbReference>
<evidence type="ECO:0000256" key="3">
    <source>
        <dbReference type="ARBA" id="ARBA00022729"/>
    </source>
</evidence>
<evidence type="ECO:0000256" key="4">
    <source>
        <dbReference type="ARBA" id="ARBA00023088"/>
    </source>
</evidence>
<dbReference type="Pfam" id="PF07523">
    <property type="entry name" value="Big_3"/>
    <property type="match status" value="2"/>
</dbReference>
<evidence type="ECO:0000256" key="2">
    <source>
        <dbReference type="ARBA" id="ARBA00022525"/>
    </source>
</evidence>
<keyword evidence="2" id="KW-0964">Secreted</keyword>
<dbReference type="Pfam" id="PF03382">
    <property type="entry name" value="DUF285"/>
    <property type="match status" value="2"/>
</dbReference>
<accession>A0ABW1UGR6</accession>
<dbReference type="Pfam" id="PF19258">
    <property type="entry name" value="KxYKxGKxW_sig"/>
    <property type="match status" value="1"/>
</dbReference>
<gene>
    <name evidence="7" type="ORF">ACFQH1_08810</name>
</gene>
<organism evidence="7 8">
    <name type="scientific">Lactiplantibacillus daoliensis</name>
    <dbReference type="NCBI Taxonomy" id="2559916"/>
    <lineage>
        <taxon>Bacteria</taxon>
        <taxon>Bacillati</taxon>
        <taxon>Bacillota</taxon>
        <taxon>Bacilli</taxon>
        <taxon>Lactobacillales</taxon>
        <taxon>Lactobacillaceae</taxon>
        <taxon>Lactiplantibacillus</taxon>
    </lineage>
</organism>
<dbReference type="InterPro" id="IPR011889">
    <property type="entry name" value="Liste_lipo_26"/>
</dbReference>
<dbReference type="SUPFAM" id="SSF52047">
    <property type="entry name" value="RNI-like"/>
    <property type="match status" value="1"/>
</dbReference>
<dbReference type="InterPro" id="IPR005046">
    <property type="entry name" value="DUF285"/>
</dbReference>
<dbReference type="NCBIfam" id="TIGR02167">
    <property type="entry name" value="Liste_lipo_26"/>
    <property type="match status" value="2"/>
</dbReference>
<dbReference type="InterPro" id="IPR013783">
    <property type="entry name" value="Ig-like_fold"/>
</dbReference>
<evidence type="ECO:0000259" key="6">
    <source>
        <dbReference type="PROSITE" id="PS50847"/>
    </source>
</evidence>
<dbReference type="NCBIfam" id="TIGR03715">
    <property type="entry name" value="KxYKxGKxW"/>
    <property type="match status" value="1"/>
</dbReference>
<reference evidence="8" key="1">
    <citation type="journal article" date="2019" name="Int. J. Syst. Evol. Microbiol.">
        <title>The Global Catalogue of Microorganisms (GCM) 10K type strain sequencing project: providing services to taxonomists for standard genome sequencing and annotation.</title>
        <authorList>
            <consortium name="The Broad Institute Genomics Platform"/>
            <consortium name="The Broad Institute Genome Sequencing Center for Infectious Disease"/>
            <person name="Wu L."/>
            <person name="Ma J."/>
        </authorList>
    </citation>
    <scope>NUCLEOTIDE SEQUENCE [LARGE SCALE GENOMIC DNA]</scope>
    <source>
        <strain evidence="8">CCM 8934</strain>
    </source>
</reference>
<dbReference type="Proteomes" id="UP001596227">
    <property type="component" value="Unassembled WGS sequence"/>
</dbReference>
<keyword evidence="8" id="KW-1185">Reference proteome</keyword>
<evidence type="ECO:0000313" key="7">
    <source>
        <dbReference type="EMBL" id="MFC6295303.1"/>
    </source>
</evidence>
<feature type="region of interest" description="Disordered" evidence="5">
    <location>
        <begin position="1063"/>
        <end position="1084"/>
    </location>
</feature>
<keyword evidence="1" id="KW-0134">Cell wall</keyword>
<feature type="region of interest" description="Disordered" evidence="5">
    <location>
        <begin position="986"/>
        <end position="1031"/>
    </location>
</feature>
<evidence type="ECO:0000256" key="5">
    <source>
        <dbReference type="SAM" id="MobiDB-lite"/>
    </source>
</evidence>
<comment type="caution">
    <text evidence="7">The sequence shown here is derived from an EMBL/GenBank/DDBJ whole genome shotgun (WGS) entry which is preliminary data.</text>
</comment>
<dbReference type="InterPro" id="IPR022038">
    <property type="entry name" value="Ig-like_bact"/>
</dbReference>
<sequence>MKQDQNNKLYYKMYKKGRFWIFAGMAVVTMNMSVVTSHADATTQASSEPATSSTSKKSVTSQSQVVLQSSATPSQPSGASDASSAEGVSKTATATSKATATTTAKEQPEKDSETGTQAQSVESSSSSETKSTSKVTTSVVSDVKDTTVTNEETDKLAPVSDEPAATTKPESTLPVENGDTAKKVVTTVEAPVTDLTSENETNEFNNQLTLNKIQETTNNAIGAMAVQNLSRAALVKAATVREVASGNWGTSQWRLTSDGVLTIGSGTLTDGMAPWAGNQVLPNGTKIRAKISKVIIEPNVIAGANLNSIFFKYNNDPGNVPLTDIEGLENLDVSHVTDMYGAFSGDSVSDFSGVKDWDTSNVTDMMSMFSSTLVTDSSKLPIGNWNVGKVDTFNMMFQNTPLTSLDLSHWNVGAGGQALSLGGMFAFCTNLQSLNVSGWNTSHATQIANLVSGDKQLTTLDLSDWDLRSVTGGASALAGTTNLKSLTLNENSRLMFYVKALDYYANVGLPDVPTETKTWQSTTGGDTYTSAQLMALYSSGNSTFPAGKITYVWSPVPKSQIKTKDLTFIAGPDVGWGRKQSLSELIDGNGQNLLDYDDISQWVQIFSVNGDENVHRIDVHTPGLGNRDYSVVFVFTDSYGYVQYATTTVHVLESKASLTVVPETTISVGSQANWNNLTNITAATDEAGNPVTDLSGLAITANTQPDLTKAGDYPVTLTYKDGVGAPHTYTITVHVVENKATITTEPETIVAGPKAVFDLKAAIKGLTDVNGEAVDVDQALADQHLVADLSQLDLSKTGDQLVKVTYTDTTGTSHEATVTVHVVATKADIQANGTTVVTGPSASVWQAADNFVGAKDADGQALTLDDLEVTGNVDTTTPGEYTVTYRYIDKAGNDLNKTVTVKVHASQAAVVAKDATVTAGATAKWTPNDSFVSGTDADGHALTLNDVQVTGTVDMATPGAYTITYQYTDVAGNVVNAKAKVTVVAATDPNTDDNDSTGTGDQIDPDQPVTPTDPAEAVTPATKPSGAKSDQVITMADRIQIDPEQPMSVADKMGTGRILPAKQATESQAKSVSTLPQTDEVQSNSKQALGMTLLTLTGLTGLLGLARKRRHN</sequence>
<feature type="domain" description="Gram-positive cocci surface proteins LPxTG" evidence="6">
    <location>
        <begin position="1075"/>
        <end position="1112"/>
    </location>
</feature>
<evidence type="ECO:0000256" key="1">
    <source>
        <dbReference type="ARBA" id="ARBA00022512"/>
    </source>
</evidence>
<feature type="compositionally biased region" description="Polar residues" evidence="5">
    <location>
        <begin position="71"/>
        <end position="83"/>
    </location>
</feature>
<feature type="compositionally biased region" description="Polar residues" evidence="5">
    <location>
        <begin position="1064"/>
        <end position="1084"/>
    </location>
</feature>
<feature type="compositionally biased region" description="Low complexity" evidence="5">
    <location>
        <begin position="120"/>
        <end position="149"/>
    </location>
</feature>
<evidence type="ECO:0000313" key="8">
    <source>
        <dbReference type="Proteomes" id="UP001596227"/>
    </source>
</evidence>
<dbReference type="InterPro" id="IPR019931">
    <property type="entry name" value="LPXTG_anchor"/>
</dbReference>